<dbReference type="GO" id="GO:0010427">
    <property type="term" value="F:abscisic acid binding"/>
    <property type="evidence" value="ECO:0000318"/>
    <property type="project" value="GO_Central"/>
</dbReference>
<evidence type="ECO:0000256" key="3">
    <source>
        <dbReference type="ARBA" id="ARBA00008594"/>
    </source>
</evidence>
<dbReference type="STRING" id="4432.A0A1U8AXZ5"/>
<dbReference type="GO" id="GO:0038023">
    <property type="term" value="F:signaling receptor activity"/>
    <property type="evidence" value="ECO:0000318"/>
    <property type="project" value="GO_Central"/>
</dbReference>
<dbReference type="KEGG" id="nnu:104608779"/>
<evidence type="ECO:0000256" key="2">
    <source>
        <dbReference type="ARBA" id="ARBA00004496"/>
    </source>
</evidence>
<dbReference type="RefSeq" id="XP_010273164.1">
    <property type="nucleotide sequence ID" value="XM_010274862.2"/>
</dbReference>
<dbReference type="Proteomes" id="UP000189703">
    <property type="component" value="Unplaced"/>
</dbReference>
<dbReference type="GeneID" id="104608779"/>
<comment type="similarity">
    <text evidence="3">Belongs to the PYR/PYL/RCAR abscisic acid intracellular receptor family.</text>
</comment>
<keyword evidence="4" id="KW-0963">Cytoplasm</keyword>
<proteinExistence type="inferred from homology"/>
<keyword evidence="8" id="KW-0650">Protein phosphatase inhibitor</keyword>
<dbReference type="CDD" id="cd07821">
    <property type="entry name" value="PYR_PYL_RCAR_like"/>
    <property type="match status" value="1"/>
</dbReference>
<reference evidence="10" key="1">
    <citation type="submission" date="2025-08" db="UniProtKB">
        <authorList>
            <consortium name="RefSeq"/>
        </authorList>
    </citation>
    <scope>IDENTIFICATION</scope>
</reference>
<evidence type="ECO:0000256" key="7">
    <source>
        <dbReference type="ARBA" id="ARBA00023242"/>
    </source>
</evidence>
<dbReference type="AlphaFoldDB" id="A0A1U8AXZ5"/>
<dbReference type="Gene3D" id="3.30.530.20">
    <property type="match status" value="1"/>
</dbReference>
<keyword evidence="5" id="KW-0938">Abscisic acid signaling pathway</keyword>
<comment type="subcellular location">
    <subcellularLocation>
        <location evidence="2">Cytoplasm</location>
    </subcellularLocation>
    <subcellularLocation>
        <location evidence="1">Nucleus</location>
    </subcellularLocation>
</comment>
<dbReference type="OMA" id="FHSYRIN"/>
<organism evidence="9 10">
    <name type="scientific">Nelumbo nucifera</name>
    <name type="common">Sacred lotus</name>
    <dbReference type="NCBI Taxonomy" id="4432"/>
    <lineage>
        <taxon>Eukaryota</taxon>
        <taxon>Viridiplantae</taxon>
        <taxon>Streptophyta</taxon>
        <taxon>Embryophyta</taxon>
        <taxon>Tracheophyta</taxon>
        <taxon>Spermatophyta</taxon>
        <taxon>Magnoliopsida</taxon>
        <taxon>Proteales</taxon>
        <taxon>Nelumbonaceae</taxon>
        <taxon>Nelumbo</taxon>
    </lineage>
</organism>
<accession>A0A1U8AXZ5</accession>
<name>A0A1U8AXZ5_NELNU</name>
<dbReference type="FunCoup" id="A0A1U8AXZ5">
    <property type="interactions" value="594"/>
</dbReference>
<dbReference type="SUPFAM" id="SSF55961">
    <property type="entry name" value="Bet v1-like"/>
    <property type="match status" value="1"/>
</dbReference>
<evidence type="ECO:0000256" key="8">
    <source>
        <dbReference type="ARBA" id="ARBA00023272"/>
    </source>
</evidence>
<dbReference type="Pfam" id="PF10604">
    <property type="entry name" value="Polyketide_cyc2"/>
    <property type="match status" value="1"/>
</dbReference>
<keyword evidence="9" id="KW-1185">Reference proteome</keyword>
<dbReference type="GO" id="GO:0005737">
    <property type="term" value="C:cytoplasm"/>
    <property type="evidence" value="ECO:0000318"/>
    <property type="project" value="GO_Central"/>
</dbReference>
<dbReference type="PANTHER" id="PTHR31213:SF6">
    <property type="entry name" value="ABSCISIC ACID RECEPTOR PYR1"/>
    <property type="match status" value="1"/>
</dbReference>
<evidence type="ECO:0000313" key="10">
    <source>
        <dbReference type="RefSeq" id="XP_010273164.1"/>
    </source>
</evidence>
<keyword evidence="6" id="KW-0675">Receptor</keyword>
<dbReference type="InterPro" id="IPR019587">
    <property type="entry name" value="Polyketide_cyclase/dehydratase"/>
</dbReference>
<evidence type="ECO:0000256" key="6">
    <source>
        <dbReference type="ARBA" id="ARBA00023170"/>
    </source>
</evidence>
<dbReference type="eggNOG" id="ENOG502QW1M">
    <property type="taxonomic scope" value="Eukaryota"/>
</dbReference>
<sequence length="245" mass="27503">MIVMEEEEISATEKEKMEYTNTAHHTRIPAGLSGEEFEELKPVIYHHHTYRICTGKCSSLLAQRIQAPIDTVWSIVRRFDKPQTYKHFIKSCFLKEGSQQYPTTVGCLREVNVISGLPAATSTERLDILDDERHVTGFSIIGGEHRLKNYRSVTTVNECKGGDGRIRTVVLESYVVDVPEGNTDDDTRMFADTVVKLNLQKLASVTEGLARDANRRNSGKSQMGYTTGARPAHPKPLNPSKVQPR</sequence>
<dbReference type="GO" id="GO:0009738">
    <property type="term" value="P:abscisic acid-activated signaling pathway"/>
    <property type="evidence" value="ECO:0000318"/>
    <property type="project" value="GO_Central"/>
</dbReference>
<evidence type="ECO:0000256" key="4">
    <source>
        <dbReference type="ARBA" id="ARBA00022490"/>
    </source>
</evidence>
<keyword evidence="7" id="KW-0539">Nucleus</keyword>
<evidence type="ECO:0000256" key="5">
    <source>
        <dbReference type="ARBA" id="ARBA00022682"/>
    </source>
</evidence>
<dbReference type="GO" id="GO:0005634">
    <property type="term" value="C:nucleus"/>
    <property type="evidence" value="ECO:0000318"/>
    <property type="project" value="GO_Central"/>
</dbReference>
<dbReference type="GO" id="GO:0004864">
    <property type="term" value="F:protein phosphatase inhibitor activity"/>
    <property type="evidence" value="ECO:0000318"/>
    <property type="project" value="GO_Central"/>
</dbReference>
<dbReference type="PANTHER" id="PTHR31213">
    <property type="entry name" value="OS08G0374000 PROTEIN-RELATED"/>
    <property type="match status" value="1"/>
</dbReference>
<evidence type="ECO:0000313" key="9">
    <source>
        <dbReference type="Proteomes" id="UP000189703"/>
    </source>
</evidence>
<dbReference type="OrthoDB" id="4436220at2759"/>
<dbReference type="InterPro" id="IPR050279">
    <property type="entry name" value="Plant_def-hormone_signal"/>
</dbReference>
<gene>
    <name evidence="10" type="primary">LOC104608779</name>
</gene>
<evidence type="ECO:0000256" key="1">
    <source>
        <dbReference type="ARBA" id="ARBA00004123"/>
    </source>
</evidence>
<protein>
    <submittedName>
        <fullName evidence="10">Abscisic acid receptor PYR1-like isoform X1</fullName>
    </submittedName>
</protein>
<dbReference type="InterPro" id="IPR023393">
    <property type="entry name" value="START-like_dom_sf"/>
</dbReference>